<proteinExistence type="predicted"/>
<dbReference type="Proteomes" id="UP001247805">
    <property type="component" value="Unassembled WGS sequence"/>
</dbReference>
<dbReference type="Pfam" id="PF00497">
    <property type="entry name" value="SBP_bac_3"/>
    <property type="match status" value="1"/>
</dbReference>
<name>A0ABU3T1Q3_9ALTE</name>
<gene>
    <name evidence="3" type="ORF">RS130_22000</name>
</gene>
<evidence type="ECO:0000313" key="3">
    <source>
        <dbReference type="EMBL" id="MDU0356196.1"/>
    </source>
</evidence>
<feature type="domain" description="Solute-binding protein family 3/N-terminal" evidence="2">
    <location>
        <begin position="20"/>
        <end position="249"/>
    </location>
</feature>
<feature type="signal peptide" evidence="1">
    <location>
        <begin position="1"/>
        <end position="18"/>
    </location>
</feature>
<dbReference type="EMBL" id="JAWDIO010000002">
    <property type="protein sequence ID" value="MDU0356196.1"/>
    <property type="molecule type" value="Genomic_DNA"/>
</dbReference>
<dbReference type="InterPro" id="IPR001638">
    <property type="entry name" value="Solute-binding_3/MltF_N"/>
</dbReference>
<keyword evidence="1" id="KW-0732">Signal</keyword>
<feature type="chain" id="PRO_5045450802" evidence="1">
    <location>
        <begin position="19"/>
        <end position="249"/>
    </location>
</feature>
<evidence type="ECO:0000313" key="4">
    <source>
        <dbReference type="Proteomes" id="UP001247805"/>
    </source>
</evidence>
<dbReference type="SMART" id="SM00062">
    <property type="entry name" value="PBPb"/>
    <property type="match status" value="1"/>
</dbReference>
<sequence length="249" mass="28520">MRIILFCIVCLYAFSAKGAELDVYIAEYPPFQILDENNGHTGFSVELFKEIVKLTDLEVEYIAVPWVRALDLVAQEANSIVFTMARTPEREKLFTWVDTIHEVSEGVFSLKDREDIVINNLEDVYQYSIALPRGDVALKRLKLDEKPPRDTLLDKTYIVEQQEQCIKMLTLGRVDLNFNNNTGFFVAAKMLGYESSHFKQVFVTGQTEMGIAANKNTDANTIRKIRLALATLKSNGVFERLERTWFGEF</sequence>
<accession>A0ABU3T1Q3</accession>
<keyword evidence="4" id="KW-1185">Reference proteome</keyword>
<dbReference type="RefSeq" id="WP_316027699.1">
    <property type="nucleotide sequence ID" value="NZ_JAWDIO010000002.1"/>
</dbReference>
<dbReference type="Gene3D" id="3.40.190.10">
    <property type="entry name" value="Periplasmic binding protein-like II"/>
    <property type="match status" value="2"/>
</dbReference>
<dbReference type="SUPFAM" id="SSF53850">
    <property type="entry name" value="Periplasmic binding protein-like II"/>
    <property type="match status" value="1"/>
</dbReference>
<dbReference type="PANTHER" id="PTHR38834">
    <property type="entry name" value="PERIPLASMIC SUBSTRATE BINDING PROTEIN FAMILY 3"/>
    <property type="match status" value="1"/>
</dbReference>
<comment type="caution">
    <text evidence="3">The sequence shown here is derived from an EMBL/GenBank/DDBJ whole genome shotgun (WGS) entry which is preliminary data.</text>
</comment>
<evidence type="ECO:0000256" key="1">
    <source>
        <dbReference type="SAM" id="SignalP"/>
    </source>
</evidence>
<protein>
    <submittedName>
        <fullName evidence="3">Transporter substrate-binding domain-containing protein</fullName>
    </submittedName>
</protein>
<dbReference type="PANTHER" id="PTHR38834:SF3">
    <property type="entry name" value="SOLUTE-BINDING PROTEIN FAMILY 3_N-TERMINAL DOMAIN-CONTAINING PROTEIN"/>
    <property type="match status" value="1"/>
</dbReference>
<evidence type="ECO:0000259" key="2">
    <source>
        <dbReference type="SMART" id="SM00062"/>
    </source>
</evidence>
<organism evidence="3 4">
    <name type="scientific">Paraglaciecola aquimarina</name>
    <dbReference type="NCBI Taxonomy" id="1235557"/>
    <lineage>
        <taxon>Bacteria</taxon>
        <taxon>Pseudomonadati</taxon>
        <taxon>Pseudomonadota</taxon>
        <taxon>Gammaproteobacteria</taxon>
        <taxon>Alteromonadales</taxon>
        <taxon>Alteromonadaceae</taxon>
        <taxon>Paraglaciecola</taxon>
    </lineage>
</organism>
<reference evidence="3 4" key="1">
    <citation type="submission" date="2023-10" db="EMBL/GenBank/DDBJ databases">
        <title>Glaciecola aquimarina strain GGW-M5 nov., isolated from a coastal seawater.</title>
        <authorList>
            <person name="Bayburt H."/>
            <person name="Kim J.M."/>
            <person name="Choi B.J."/>
            <person name="Jeon C.O."/>
        </authorList>
    </citation>
    <scope>NUCLEOTIDE SEQUENCE [LARGE SCALE GENOMIC DNA]</scope>
    <source>
        <strain evidence="3 4">KCTC 32108</strain>
    </source>
</reference>